<dbReference type="EMBL" id="ML213511">
    <property type="protein sequence ID" value="TFK51191.1"/>
    <property type="molecule type" value="Genomic_DNA"/>
</dbReference>
<keyword evidence="1" id="KW-0472">Membrane</keyword>
<reference evidence="2 3" key="1">
    <citation type="journal article" date="2019" name="Nat. Ecol. Evol.">
        <title>Megaphylogeny resolves global patterns of mushroom evolution.</title>
        <authorList>
            <person name="Varga T."/>
            <person name="Krizsan K."/>
            <person name="Foldi C."/>
            <person name="Dima B."/>
            <person name="Sanchez-Garcia M."/>
            <person name="Sanchez-Ramirez S."/>
            <person name="Szollosi G.J."/>
            <person name="Szarkandi J.G."/>
            <person name="Papp V."/>
            <person name="Albert L."/>
            <person name="Andreopoulos W."/>
            <person name="Angelini C."/>
            <person name="Antonin V."/>
            <person name="Barry K.W."/>
            <person name="Bougher N.L."/>
            <person name="Buchanan P."/>
            <person name="Buyck B."/>
            <person name="Bense V."/>
            <person name="Catcheside P."/>
            <person name="Chovatia M."/>
            <person name="Cooper J."/>
            <person name="Damon W."/>
            <person name="Desjardin D."/>
            <person name="Finy P."/>
            <person name="Geml J."/>
            <person name="Haridas S."/>
            <person name="Hughes K."/>
            <person name="Justo A."/>
            <person name="Karasinski D."/>
            <person name="Kautmanova I."/>
            <person name="Kiss B."/>
            <person name="Kocsube S."/>
            <person name="Kotiranta H."/>
            <person name="LaButti K.M."/>
            <person name="Lechner B.E."/>
            <person name="Liimatainen K."/>
            <person name="Lipzen A."/>
            <person name="Lukacs Z."/>
            <person name="Mihaltcheva S."/>
            <person name="Morgado L.N."/>
            <person name="Niskanen T."/>
            <person name="Noordeloos M.E."/>
            <person name="Ohm R.A."/>
            <person name="Ortiz-Santana B."/>
            <person name="Ovrebo C."/>
            <person name="Racz N."/>
            <person name="Riley R."/>
            <person name="Savchenko A."/>
            <person name="Shiryaev A."/>
            <person name="Soop K."/>
            <person name="Spirin V."/>
            <person name="Szebenyi C."/>
            <person name="Tomsovsky M."/>
            <person name="Tulloss R.E."/>
            <person name="Uehling J."/>
            <person name="Grigoriev I.V."/>
            <person name="Vagvolgyi C."/>
            <person name="Papp T."/>
            <person name="Martin F.M."/>
            <person name="Miettinen O."/>
            <person name="Hibbett D.S."/>
            <person name="Nagy L.G."/>
        </authorList>
    </citation>
    <scope>NUCLEOTIDE SEQUENCE [LARGE SCALE GENOMIC DNA]</scope>
    <source>
        <strain evidence="2 3">OMC1185</strain>
    </source>
</reference>
<accession>A0A5C3NBF6</accession>
<protein>
    <submittedName>
        <fullName evidence="2">Uncharacterized protein</fullName>
    </submittedName>
</protein>
<feature type="transmembrane region" description="Helical" evidence="1">
    <location>
        <begin position="55"/>
        <end position="73"/>
    </location>
</feature>
<evidence type="ECO:0000313" key="2">
    <source>
        <dbReference type="EMBL" id="TFK51191.1"/>
    </source>
</evidence>
<sequence length="154" mass="17318">MQDLLADLPPRPRSKIALLEEEILSDITVECDDSTFTKGSSCLPGIIMKAKESSFSFIVLEVMFFAYLYSYLLHDGATTWMTCQRQSSAVRDYFYSSSGLRSQNRSSMNACPLQSTADIHPPLVPCIFCPNEESNCLYLLRFRHASRSDAKPAI</sequence>
<keyword evidence="1" id="KW-1133">Transmembrane helix</keyword>
<name>A0A5C3NBF6_9AGAM</name>
<evidence type="ECO:0000313" key="3">
    <source>
        <dbReference type="Proteomes" id="UP000305948"/>
    </source>
</evidence>
<keyword evidence="3" id="KW-1185">Reference proteome</keyword>
<evidence type="ECO:0000256" key="1">
    <source>
        <dbReference type="SAM" id="Phobius"/>
    </source>
</evidence>
<dbReference type="AlphaFoldDB" id="A0A5C3NBF6"/>
<dbReference type="Proteomes" id="UP000305948">
    <property type="component" value="Unassembled WGS sequence"/>
</dbReference>
<proteinExistence type="predicted"/>
<organism evidence="2 3">
    <name type="scientific">Heliocybe sulcata</name>
    <dbReference type="NCBI Taxonomy" id="5364"/>
    <lineage>
        <taxon>Eukaryota</taxon>
        <taxon>Fungi</taxon>
        <taxon>Dikarya</taxon>
        <taxon>Basidiomycota</taxon>
        <taxon>Agaricomycotina</taxon>
        <taxon>Agaricomycetes</taxon>
        <taxon>Gloeophyllales</taxon>
        <taxon>Gloeophyllaceae</taxon>
        <taxon>Heliocybe</taxon>
    </lineage>
</organism>
<gene>
    <name evidence="2" type="ORF">OE88DRAFT_1512750</name>
</gene>
<keyword evidence="1" id="KW-0812">Transmembrane</keyword>